<evidence type="ECO:0000259" key="1">
    <source>
        <dbReference type="Pfam" id="PF01832"/>
    </source>
</evidence>
<evidence type="ECO:0000313" key="2">
    <source>
        <dbReference type="EMBL" id="DAF44255.1"/>
    </source>
</evidence>
<organism evidence="2">
    <name type="scientific">Podoviridae sp. ct8Lf7</name>
    <dbReference type="NCBI Taxonomy" id="2827723"/>
    <lineage>
        <taxon>Viruses</taxon>
        <taxon>Duplodnaviria</taxon>
        <taxon>Heunggongvirae</taxon>
        <taxon>Uroviricota</taxon>
        <taxon>Caudoviricetes</taxon>
    </lineage>
</organism>
<reference evidence="2" key="1">
    <citation type="journal article" date="2021" name="Proc. Natl. Acad. Sci. U.S.A.">
        <title>A Catalog of Tens of Thousands of Viruses from Human Metagenomes Reveals Hidden Associations with Chronic Diseases.</title>
        <authorList>
            <person name="Tisza M.J."/>
            <person name="Buck C.B."/>
        </authorList>
    </citation>
    <scope>NUCLEOTIDE SEQUENCE</scope>
    <source>
        <strain evidence="2">Ct8Lf7</strain>
    </source>
</reference>
<dbReference type="GO" id="GO:0004040">
    <property type="term" value="F:amidase activity"/>
    <property type="evidence" value="ECO:0007669"/>
    <property type="project" value="InterPro"/>
</dbReference>
<dbReference type="EMBL" id="BK032511">
    <property type="protein sequence ID" value="DAF44255.1"/>
    <property type="molecule type" value="Genomic_DNA"/>
</dbReference>
<sequence length="164" mass="19273">MKKKVISILLVSIILGFVTGYSLHHWIHDSRNVDNEVILLPEHPFYLLEEVNEEVLYNTLKHYGFPNPAAITAQAVLESGNFKSRLCIRHNNLFGLYNSRKKSYFKFDSWISCVFAYKDFILNKYKEGEDYYGFLSRIGYAEDPNYVEKVKKLEITILKKYESE</sequence>
<dbReference type="Pfam" id="PF01832">
    <property type="entry name" value="Glucosaminidase"/>
    <property type="match status" value="1"/>
</dbReference>
<accession>A0A8S5S0H0</accession>
<name>A0A8S5S0H0_9CAUD</name>
<protein>
    <submittedName>
        <fullName evidence="2">Mannosyl-glycoprotein endo-beta-N-acetylglucosaminidase</fullName>
    </submittedName>
</protein>
<proteinExistence type="predicted"/>
<dbReference type="Gene3D" id="1.10.530.10">
    <property type="match status" value="1"/>
</dbReference>
<feature type="domain" description="Mannosyl-glycoprotein endo-beta-N-acetylglucosamidase-like" evidence="1">
    <location>
        <begin position="60"/>
        <end position="153"/>
    </location>
</feature>
<dbReference type="InterPro" id="IPR002901">
    <property type="entry name" value="MGlyc_endo_b_GlcNAc-like_dom"/>
</dbReference>